<dbReference type="EnsemblMetazoa" id="RPRC006614-RA">
    <property type="protein sequence ID" value="RPRC006614-PA"/>
    <property type="gene ID" value="RPRC006614"/>
</dbReference>
<dbReference type="InParanoid" id="T1HRE4"/>
<dbReference type="EMBL" id="ACPB03000479">
    <property type="status" value="NOT_ANNOTATED_CDS"/>
    <property type="molecule type" value="Genomic_DNA"/>
</dbReference>
<proteinExistence type="predicted"/>
<evidence type="ECO:0000313" key="3">
    <source>
        <dbReference type="Proteomes" id="UP000015103"/>
    </source>
</evidence>
<keyword evidence="3" id="KW-1185">Reference proteome</keyword>
<dbReference type="AlphaFoldDB" id="T1HRE4"/>
<dbReference type="EMBL" id="ACPB03000481">
    <property type="status" value="NOT_ANNOTATED_CDS"/>
    <property type="molecule type" value="Genomic_DNA"/>
</dbReference>
<accession>T1HRE4</accession>
<dbReference type="HOGENOM" id="CLU_1186303_0_0_1"/>
<protein>
    <submittedName>
        <fullName evidence="2">Uncharacterized protein</fullName>
    </submittedName>
</protein>
<dbReference type="Proteomes" id="UP000015103">
    <property type="component" value="Unassembled WGS sequence"/>
</dbReference>
<name>T1HRE4_RHOPR</name>
<organism evidence="2 3">
    <name type="scientific">Rhodnius prolixus</name>
    <name type="common">Triatomid bug</name>
    <dbReference type="NCBI Taxonomy" id="13249"/>
    <lineage>
        <taxon>Eukaryota</taxon>
        <taxon>Metazoa</taxon>
        <taxon>Ecdysozoa</taxon>
        <taxon>Arthropoda</taxon>
        <taxon>Hexapoda</taxon>
        <taxon>Insecta</taxon>
        <taxon>Pterygota</taxon>
        <taxon>Neoptera</taxon>
        <taxon>Paraneoptera</taxon>
        <taxon>Hemiptera</taxon>
        <taxon>Heteroptera</taxon>
        <taxon>Panheteroptera</taxon>
        <taxon>Cimicomorpha</taxon>
        <taxon>Reduviidae</taxon>
        <taxon>Triatominae</taxon>
        <taxon>Rhodnius</taxon>
    </lineage>
</organism>
<evidence type="ECO:0000256" key="1">
    <source>
        <dbReference type="SAM" id="MobiDB-lite"/>
    </source>
</evidence>
<sequence>MTTTPATEEKRERAKKKEEERLLDVDEESSARPEEKLLFTGTAGHKLYFSKKEVSVRRPTRMKEHKKKREEEEEMTWNNFCTGYGCIGCSFLHRMDSLAQHSLSDKSLAVTTSIEWRTVMAQYSCTEDVPEVSYYFYYLVHEGSSYIVKRKFTSIIRVSRRQCRVAKTDAGLMSVHHALICIQLQTAFNTRQIVFKTNDFGSSDSEEVDKLAGDDLELDVLLIFRVENGELEDK</sequence>
<evidence type="ECO:0000313" key="2">
    <source>
        <dbReference type="EnsemblMetazoa" id="RPRC006614-PA"/>
    </source>
</evidence>
<reference evidence="2" key="1">
    <citation type="submission" date="2015-05" db="UniProtKB">
        <authorList>
            <consortium name="EnsemblMetazoa"/>
        </authorList>
    </citation>
    <scope>IDENTIFICATION</scope>
</reference>
<feature type="compositionally biased region" description="Basic and acidic residues" evidence="1">
    <location>
        <begin position="7"/>
        <end position="36"/>
    </location>
</feature>
<dbReference type="VEuPathDB" id="VectorBase:RPRC006614"/>
<feature type="region of interest" description="Disordered" evidence="1">
    <location>
        <begin position="1"/>
        <end position="36"/>
    </location>
</feature>
<dbReference type="EMBL" id="ACPB03000480">
    <property type="status" value="NOT_ANNOTATED_CDS"/>
    <property type="molecule type" value="Genomic_DNA"/>
</dbReference>